<evidence type="ECO:0000313" key="2">
    <source>
        <dbReference type="EMBL" id="GBM48247.1"/>
    </source>
</evidence>
<feature type="compositionally biased region" description="Basic and acidic residues" evidence="1">
    <location>
        <begin position="58"/>
        <end position="74"/>
    </location>
</feature>
<reference evidence="2 3" key="1">
    <citation type="journal article" date="2019" name="Sci. Rep.">
        <title>Orb-weaving spider Araneus ventricosus genome elucidates the spidroin gene catalogue.</title>
        <authorList>
            <person name="Kono N."/>
            <person name="Nakamura H."/>
            <person name="Ohtoshi R."/>
            <person name="Moran D.A.P."/>
            <person name="Shinohara A."/>
            <person name="Yoshida Y."/>
            <person name="Fujiwara M."/>
            <person name="Mori M."/>
            <person name="Tomita M."/>
            <person name="Arakawa K."/>
        </authorList>
    </citation>
    <scope>NUCLEOTIDE SEQUENCE [LARGE SCALE GENOMIC DNA]</scope>
</reference>
<protein>
    <submittedName>
        <fullName evidence="2">Uncharacterized protein</fullName>
    </submittedName>
</protein>
<feature type="region of interest" description="Disordered" evidence="1">
    <location>
        <begin position="56"/>
        <end position="86"/>
    </location>
</feature>
<proteinExistence type="predicted"/>
<accession>A0A4Y2G4U1</accession>
<evidence type="ECO:0000256" key="1">
    <source>
        <dbReference type="SAM" id="MobiDB-lite"/>
    </source>
</evidence>
<dbReference type="AlphaFoldDB" id="A0A4Y2G4U1"/>
<comment type="caution">
    <text evidence="2">The sequence shown here is derived from an EMBL/GenBank/DDBJ whole genome shotgun (WGS) entry which is preliminary data.</text>
</comment>
<dbReference type="Proteomes" id="UP000499080">
    <property type="component" value="Unassembled WGS sequence"/>
</dbReference>
<sequence length="127" mass="14166">MTFTGFTIASVASVDNESNCLSPPAFPLQPNAIPNKRKISLSTLFLPVTVVNSQYSETGRDPCSEIKFTTSRDETGDDEPQYGDPFRPNEAIIYLISRTSHPIATFTRKGQWIRQHCDANSSHFPSR</sequence>
<keyword evidence="3" id="KW-1185">Reference proteome</keyword>
<dbReference type="EMBL" id="BGPR01001207">
    <property type="protein sequence ID" value="GBM48247.1"/>
    <property type="molecule type" value="Genomic_DNA"/>
</dbReference>
<name>A0A4Y2G4U1_ARAVE</name>
<organism evidence="2 3">
    <name type="scientific">Araneus ventricosus</name>
    <name type="common">Orbweaver spider</name>
    <name type="synonym">Epeira ventricosa</name>
    <dbReference type="NCBI Taxonomy" id="182803"/>
    <lineage>
        <taxon>Eukaryota</taxon>
        <taxon>Metazoa</taxon>
        <taxon>Ecdysozoa</taxon>
        <taxon>Arthropoda</taxon>
        <taxon>Chelicerata</taxon>
        <taxon>Arachnida</taxon>
        <taxon>Araneae</taxon>
        <taxon>Araneomorphae</taxon>
        <taxon>Entelegynae</taxon>
        <taxon>Araneoidea</taxon>
        <taxon>Araneidae</taxon>
        <taxon>Araneus</taxon>
    </lineage>
</organism>
<gene>
    <name evidence="2" type="ORF">AVEN_72512_1</name>
</gene>
<evidence type="ECO:0000313" key="3">
    <source>
        <dbReference type="Proteomes" id="UP000499080"/>
    </source>
</evidence>